<dbReference type="OrthoDB" id="1018at2157"/>
<dbReference type="CDD" id="cd02440">
    <property type="entry name" value="AdoMet_MTases"/>
    <property type="match status" value="1"/>
</dbReference>
<dbReference type="Gene3D" id="3.40.50.150">
    <property type="entry name" value="Vaccinia Virus protein VP39"/>
    <property type="match status" value="1"/>
</dbReference>
<keyword evidence="3" id="KW-1185">Reference proteome</keyword>
<dbReference type="InterPro" id="IPR029063">
    <property type="entry name" value="SAM-dependent_MTases_sf"/>
</dbReference>
<dbReference type="PANTHER" id="PTHR43591">
    <property type="entry name" value="METHYLTRANSFERASE"/>
    <property type="match status" value="1"/>
</dbReference>
<evidence type="ECO:0000259" key="1">
    <source>
        <dbReference type="Pfam" id="PF08241"/>
    </source>
</evidence>
<dbReference type="EMBL" id="AMPO01000001">
    <property type="protein sequence ID" value="EKF86898.1"/>
    <property type="molecule type" value="Genomic_DNA"/>
</dbReference>
<dbReference type="AlphaFoldDB" id="K2R302"/>
<dbReference type="RefSeq" id="WP_004029471.1">
    <property type="nucleotide sequence ID" value="NZ_AMPO01000001.1"/>
</dbReference>
<gene>
    <name evidence="2" type="ORF">A994_01390</name>
</gene>
<keyword evidence="2" id="KW-0808">Transferase</keyword>
<reference evidence="2 3" key="1">
    <citation type="journal article" date="2012" name="J. Bacteriol.">
        <title>Draft genome sequence of Methanobacterium formicicum DSM 3637, an archaebacterium isolated from the methane producer amoeba Pelomyxa palustris.</title>
        <authorList>
            <person name="Gutierrez G."/>
        </authorList>
    </citation>
    <scope>NUCLEOTIDE SEQUENCE [LARGE SCALE GENOMIC DNA]</scope>
    <source>
        <strain evidence="3">DSM 3637 / PP1</strain>
    </source>
</reference>
<feature type="domain" description="Methyltransferase type 11" evidence="1">
    <location>
        <begin position="48"/>
        <end position="145"/>
    </location>
</feature>
<name>K2R302_METFP</name>
<organism evidence="2 3">
    <name type="scientific">Methanobacterium formicicum (strain DSM 3637 / PP1)</name>
    <dbReference type="NCBI Taxonomy" id="1204725"/>
    <lineage>
        <taxon>Archaea</taxon>
        <taxon>Methanobacteriati</taxon>
        <taxon>Methanobacteriota</taxon>
        <taxon>Methanomada group</taxon>
        <taxon>Methanobacteria</taxon>
        <taxon>Methanobacteriales</taxon>
        <taxon>Methanobacteriaceae</taxon>
        <taxon>Methanobacterium</taxon>
    </lineage>
</organism>
<dbReference type="SUPFAM" id="SSF53335">
    <property type="entry name" value="S-adenosyl-L-methionine-dependent methyltransferases"/>
    <property type="match status" value="1"/>
</dbReference>
<dbReference type="Pfam" id="PF08241">
    <property type="entry name" value="Methyltransf_11"/>
    <property type="match status" value="1"/>
</dbReference>
<dbReference type="GO" id="GO:0032259">
    <property type="term" value="P:methylation"/>
    <property type="evidence" value="ECO:0007669"/>
    <property type="project" value="UniProtKB-KW"/>
</dbReference>
<dbReference type="GO" id="GO:0008757">
    <property type="term" value="F:S-adenosylmethionine-dependent methyltransferase activity"/>
    <property type="evidence" value="ECO:0007669"/>
    <property type="project" value="InterPro"/>
</dbReference>
<dbReference type="InterPro" id="IPR013216">
    <property type="entry name" value="Methyltransf_11"/>
</dbReference>
<keyword evidence="2" id="KW-0489">Methyltransferase</keyword>
<sequence length="272" mass="31034">MSLLQEQYSDSKNFMARVELTRRFKTNPYSWILWIFDQIQFPDKARVLEIGCGNGLLWKANSNRIPEDAHIILSDFSKGMLSDARMVLGDEANLFEYQVLDAQEIPYPDNSLDIVIANLMLYHIPDRRKAISEISRVLKSDGALYATTFGLENTKEISELVSAYDDEIYYSLVPLARAFGLENGEKQLSESFDQVQLIKYQDGLEVTEAGPLVDYILSFGKVNQALNGQNRKNFEDYIEGIIEKEGMIKITKDNGIFVAKHPIRSYPAKNRV</sequence>
<evidence type="ECO:0000313" key="3">
    <source>
        <dbReference type="Proteomes" id="UP000007360"/>
    </source>
</evidence>
<accession>K2R302</accession>
<dbReference type="Proteomes" id="UP000007360">
    <property type="component" value="Unassembled WGS sequence"/>
</dbReference>
<proteinExistence type="predicted"/>
<evidence type="ECO:0000313" key="2">
    <source>
        <dbReference type="EMBL" id="EKF86898.1"/>
    </source>
</evidence>
<protein>
    <submittedName>
        <fullName evidence="2">Type 11 methyltransferase</fullName>
    </submittedName>
</protein>
<comment type="caution">
    <text evidence="2">The sequence shown here is derived from an EMBL/GenBank/DDBJ whole genome shotgun (WGS) entry which is preliminary data.</text>
</comment>
<dbReference type="PATRIC" id="fig|1204725.3.peg.277"/>